<feature type="compositionally biased region" description="Basic residues" evidence="1">
    <location>
        <begin position="119"/>
        <end position="131"/>
    </location>
</feature>
<protein>
    <submittedName>
        <fullName evidence="2">(northern house mosquito) hypothetical protein</fullName>
    </submittedName>
</protein>
<dbReference type="EMBL" id="HBUE01008356">
    <property type="protein sequence ID" value="CAG6447092.1"/>
    <property type="molecule type" value="Transcribed_RNA"/>
</dbReference>
<dbReference type="AlphaFoldDB" id="A0A8D7ZZ03"/>
<accession>A0A8D7ZZ03</accession>
<feature type="region of interest" description="Disordered" evidence="1">
    <location>
        <begin position="43"/>
        <end position="73"/>
    </location>
</feature>
<proteinExistence type="predicted"/>
<reference evidence="2" key="1">
    <citation type="submission" date="2021-05" db="EMBL/GenBank/DDBJ databases">
        <authorList>
            <person name="Alioto T."/>
            <person name="Alioto T."/>
            <person name="Gomez Garrido J."/>
        </authorList>
    </citation>
    <scope>NUCLEOTIDE SEQUENCE</scope>
</reference>
<evidence type="ECO:0000313" key="2">
    <source>
        <dbReference type="EMBL" id="CAG6447092.1"/>
    </source>
</evidence>
<feature type="region of interest" description="Disordered" evidence="1">
    <location>
        <begin position="101"/>
        <end position="143"/>
    </location>
</feature>
<name>A0A8D7ZZ03_CULPI</name>
<evidence type="ECO:0000256" key="1">
    <source>
        <dbReference type="SAM" id="MobiDB-lite"/>
    </source>
</evidence>
<organism evidence="2">
    <name type="scientific">Culex pipiens</name>
    <name type="common">House mosquito</name>
    <dbReference type="NCBI Taxonomy" id="7175"/>
    <lineage>
        <taxon>Eukaryota</taxon>
        <taxon>Metazoa</taxon>
        <taxon>Ecdysozoa</taxon>
        <taxon>Arthropoda</taxon>
        <taxon>Hexapoda</taxon>
        <taxon>Insecta</taxon>
        <taxon>Pterygota</taxon>
        <taxon>Neoptera</taxon>
        <taxon>Endopterygota</taxon>
        <taxon>Diptera</taxon>
        <taxon>Nematocera</taxon>
        <taxon>Culicoidea</taxon>
        <taxon>Culicidae</taxon>
        <taxon>Culicinae</taxon>
        <taxon>Culicini</taxon>
        <taxon>Culex</taxon>
        <taxon>Culex</taxon>
    </lineage>
</organism>
<sequence length="161" mass="17997">MHRLLVLCAGANLRYSKHPRGALPDTGAESAVRDAELWCGRRRLPRQQRSGPAVSGANAPQESVDSHQLPPARACYRGRCPHGGQRRCDSHGQRWNVQQYVHQQRGRVPGRHQQQLAGRSKRRRCRRRRTDRAHPAADPLQDQELVLGLLQPVGFADGGGD</sequence>